<keyword evidence="3" id="KW-1185">Reference proteome</keyword>
<feature type="compositionally biased region" description="Polar residues" evidence="1">
    <location>
        <begin position="596"/>
        <end position="609"/>
    </location>
</feature>
<organism evidence="2 3">
    <name type="scientific">Rhodosorus marinus</name>
    <dbReference type="NCBI Taxonomy" id="101924"/>
    <lineage>
        <taxon>Eukaryota</taxon>
        <taxon>Rhodophyta</taxon>
        <taxon>Stylonematophyceae</taxon>
        <taxon>Stylonematales</taxon>
        <taxon>Stylonemataceae</taxon>
        <taxon>Rhodosorus</taxon>
    </lineage>
</organism>
<dbReference type="EMBL" id="JAMWBK010000004">
    <property type="protein sequence ID" value="KAJ8906148.1"/>
    <property type="molecule type" value="Genomic_DNA"/>
</dbReference>
<evidence type="ECO:0000313" key="2">
    <source>
        <dbReference type="EMBL" id="KAJ8906148.1"/>
    </source>
</evidence>
<accession>A0AAV8UWZ6</accession>
<proteinExistence type="predicted"/>
<evidence type="ECO:0000256" key="1">
    <source>
        <dbReference type="SAM" id="MobiDB-lite"/>
    </source>
</evidence>
<feature type="compositionally biased region" description="Basic and acidic residues" evidence="1">
    <location>
        <begin position="292"/>
        <end position="456"/>
    </location>
</feature>
<evidence type="ECO:0000313" key="3">
    <source>
        <dbReference type="Proteomes" id="UP001157974"/>
    </source>
</evidence>
<feature type="compositionally biased region" description="Basic and acidic residues" evidence="1">
    <location>
        <begin position="107"/>
        <end position="124"/>
    </location>
</feature>
<feature type="compositionally biased region" description="Basic and acidic residues" evidence="1">
    <location>
        <begin position="167"/>
        <end position="177"/>
    </location>
</feature>
<name>A0AAV8UWZ6_9RHOD</name>
<gene>
    <name evidence="2" type="ORF">NDN08_002643</name>
</gene>
<feature type="compositionally biased region" description="Basic and acidic residues" evidence="1">
    <location>
        <begin position="189"/>
        <end position="198"/>
    </location>
</feature>
<reference evidence="2 3" key="1">
    <citation type="journal article" date="2023" name="Nat. Commun.">
        <title>Origin of minicircular mitochondrial genomes in red algae.</title>
        <authorList>
            <person name="Lee Y."/>
            <person name="Cho C.H."/>
            <person name="Lee Y.M."/>
            <person name="Park S.I."/>
            <person name="Yang J.H."/>
            <person name="West J.A."/>
            <person name="Bhattacharya D."/>
            <person name="Yoon H.S."/>
        </authorList>
    </citation>
    <scope>NUCLEOTIDE SEQUENCE [LARGE SCALE GENOMIC DNA]</scope>
    <source>
        <strain evidence="2 3">CCMP1338</strain>
        <tissue evidence="2">Whole cell</tissue>
    </source>
</reference>
<feature type="compositionally biased region" description="Basic residues" evidence="1">
    <location>
        <begin position="216"/>
        <end position="225"/>
    </location>
</feature>
<evidence type="ECO:0008006" key="4">
    <source>
        <dbReference type="Google" id="ProtNLM"/>
    </source>
</evidence>
<feature type="compositionally biased region" description="Basic and acidic residues" evidence="1">
    <location>
        <begin position="574"/>
        <end position="595"/>
    </location>
</feature>
<feature type="compositionally biased region" description="Basic and acidic residues" evidence="1">
    <location>
        <begin position="465"/>
        <end position="551"/>
    </location>
</feature>
<feature type="region of interest" description="Disordered" evidence="1">
    <location>
        <begin position="30"/>
        <end position="49"/>
    </location>
</feature>
<sequence>MDVEEKYAGSKILNFLDILEGISENLTSLRGGDAPVSPIQVRGQKTRDPEATSIQLARAFEIVEEVLPSPITPRLPPRRLDRWPAEKPKLPKLADSEGQSLGNESRNSIESKDGRRSSKEDDAQSSKTMNGRDVSEAKKERSSSQKKGSDISRDRRKEGKDKKKRDSTKETVSEKSSNRKRPSPQGLRDSADVRDAMQRDAGSFSPADRVETFPGKRAKSTHGRRSRNDESDGPQRGTPSSKSGRESMGTSNNMEKSPDSKGVDSDLYPRKSLIVDDLDIIPKRKAGSREPPNPKHLERDIPRKLESKSSARDTTRKPESRLSNRDFSRNSESKSSDREIPRRSKSKSTDREIPRRSEPKSRDREIPRRSEPKSSDREIPRKSEPKSSDREIPRKLEPKSSDREIPRKSESKSSEKDIQRKAASDSFGERRPRESDRERGRDRDRSRDRNRSPTRRERPRSRLPGRSEKERDLAGDTEKFHSSRSRSESLKNEKTLSSAGKDRSGTSDIHRSADDKRKARRDSSPRERDHPHKKADSSEGNEKKTARDSPSRKKKAAPSEPGRSGTRLDGGSDTPKKDGKGSSRGATERESEKGTDSQASQKAQPTSSSKKPRKPLLPASTYDKQFRYFKSKVEKAIDEGKQADLFQEYAKQSVLSCFLTGIATENEGKKDLRKDIKDNREKAMEYYRYLSAKLAPKILTGMANFDLDEKTKLYQAMKAKALLRERALTFAFNSRTGNQVKALLGKLTTQVEESKSVEPSERKLEFDIGEYLAISLFLVLDLWDIQAADLDFFVDFYCRLANSEEGRQLKMFLELFIETMVNLETVMGRDQEAGSECKVS</sequence>
<feature type="region of interest" description="Disordered" evidence="1">
    <location>
        <begin position="67"/>
        <end position="619"/>
    </location>
</feature>
<feature type="compositionally biased region" description="Basic and acidic residues" evidence="1">
    <location>
        <begin position="133"/>
        <end position="161"/>
    </location>
</feature>
<feature type="compositionally biased region" description="Polar residues" evidence="1">
    <location>
        <begin position="97"/>
        <end position="106"/>
    </location>
</feature>
<protein>
    <recommendedName>
        <fullName evidence="4">Ribosome assembly protein 3</fullName>
    </recommendedName>
</protein>
<dbReference type="AlphaFoldDB" id="A0AAV8UWZ6"/>
<feature type="compositionally biased region" description="Basic and acidic residues" evidence="1">
    <location>
        <begin position="256"/>
        <end position="269"/>
    </location>
</feature>
<feature type="compositionally biased region" description="Polar residues" evidence="1">
    <location>
        <begin position="237"/>
        <end position="255"/>
    </location>
</feature>
<dbReference type="Proteomes" id="UP001157974">
    <property type="component" value="Unassembled WGS sequence"/>
</dbReference>
<feature type="compositionally biased region" description="Basic and acidic residues" evidence="1">
    <location>
        <begin position="78"/>
        <end position="95"/>
    </location>
</feature>
<comment type="caution">
    <text evidence="2">The sequence shown here is derived from an EMBL/GenBank/DDBJ whole genome shotgun (WGS) entry which is preliminary data.</text>
</comment>